<evidence type="ECO:0000313" key="2">
    <source>
        <dbReference type="Proteomes" id="UP000035088"/>
    </source>
</evidence>
<sequence>MNVVSEMTQLAVARPSPDAAPDVISEWYAAKARLHAHLASAGGPDSAREAALSLQAELRAKQILSS</sequence>
<dbReference type="EMBL" id="BAEE01000068">
    <property type="protein sequence ID" value="GAB11351.1"/>
    <property type="molecule type" value="Genomic_DNA"/>
</dbReference>
<proteinExistence type="predicted"/>
<reference evidence="1 2" key="1">
    <citation type="submission" date="2011-11" db="EMBL/GenBank/DDBJ databases">
        <title>Whole genome shotgun sequence of Gordonia araii NBRC 100433.</title>
        <authorList>
            <person name="Yoshida Y."/>
            <person name="Hosoyama A."/>
            <person name="Tsuchikane K."/>
            <person name="Katsumata H."/>
            <person name="Yamazaki S."/>
            <person name="Fujita N."/>
        </authorList>
    </citation>
    <scope>NUCLEOTIDE SEQUENCE [LARGE SCALE GENOMIC DNA]</scope>
    <source>
        <strain evidence="1 2">NBRC 100433</strain>
    </source>
</reference>
<keyword evidence="2" id="KW-1185">Reference proteome</keyword>
<name>G7H676_9ACTN</name>
<comment type="caution">
    <text evidence="1">The sequence shown here is derived from an EMBL/GenBank/DDBJ whole genome shotgun (WGS) entry which is preliminary data.</text>
</comment>
<evidence type="ECO:0000313" key="1">
    <source>
        <dbReference type="EMBL" id="GAB11351.1"/>
    </source>
</evidence>
<organism evidence="1 2">
    <name type="scientific">Gordonia araii NBRC 100433</name>
    <dbReference type="NCBI Taxonomy" id="1073574"/>
    <lineage>
        <taxon>Bacteria</taxon>
        <taxon>Bacillati</taxon>
        <taxon>Actinomycetota</taxon>
        <taxon>Actinomycetes</taxon>
        <taxon>Mycobacteriales</taxon>
        <taxon>Gordoniaceae</taxon>
        <taxon>Gordonia</taxon>
    </lineage>
</organism>
<accession>G7H676</accession>
<dbReference type="Proteomes" id="UP000035088">
    <property type="component" value="Unassembled WGS sequence"/>
</dbReference>
<gene>
    <name evidence="1" type="ORF">GOARA_068_00090</name>
</gene>
<protein>
    <submittedName>
        <fullName evidence="1">Uncharacterized protein</fullName>
    </submittedName>
</protein>
<dbReference type="AlphaFoldDB" id="G7H676"/>
<dbReference type="OrthoDB" id="3694956at2"/>